<keyword evidence="5" id="KW-1185">Reference proteome</keyword>
<dbReference type="GeneID" id="93773852"/>
<evidence type="ECO:0000313" key="2">
    <source>
        <dbReference type="EMBL" id="GIM86519.1"/>
    </source>
</evidence>
<gene>
    <name evidence="3" type="ORF">FB564_4727</name>
    <name evidence="2" type="ORF">Sar04_32550</name>
</gene>
<protein>
    <submittedName>
        <fullName evidence="3">Uncharacterized protein</fullName>
    </submittedName>
</protein>
<feature type="compositionally biased region" description="Polar residues" evidence="1">
    <location>
        <begin position="299"/>
        <end position="314"/>
    </location>
</feature>
<dbReference type="Proteomes" id="UP000677457">
    <property type="component" value="Unassembled WGS sequence"/>
</dbReference>
<accession>A0A542XUJ5</accession>
<evidence type="ECO:0000313" key="3">
    <source>
        <dbReference type="EMBL" id="TQL39472.1"/>
    </source>
</evidence>
<evidence type="ECO:0000313" key="5">
    <source>
        <dbReference type="Proteomes" id="UP000677457"/>
    </source>
</evidence>
<proteinExistence type="predicted"/>
<dbReference type="AlphaFoldDB" id="A0A542XUJ5"/>
<feature type="region of interest" description="Disordered" evidence="1">
    <location>
        <begin position="64"/>
        <end position="98"/>
    </location>
</feature>
<comment type="caution">
    <text evidence="3">The sequence shown here is derived from an EMBL/GenBank/DDBJ whole genome shotgun (WGS) entry which is preliminary data.</text>
</comment>
<organism evidence="3 4">
    <name type="scientific">Salinispora arenicola</name>
    <dbReference type="NCBI Taxonomy" id="168697"/>
    <lineage>
        <taxon>Bacteria</taxon>
        <taxon>Bacillati</taxon>
        <taxon>Actinomycetota</taxon>
        <taxon>Actinomycetes</taxon>
        <taxon>Micromonosporales</taxon>
        <taxon>Micromonosporaceae</taxon>
        <taxon>Salinispora</taxon>
    </lineage>
</organism>
<dbReference type="EMBL" id="BOQM01000025">
    <property type="protein sequence ID" value="GIM86519.1"/>
    <property type="molecule type" value="Genomic_DNA"/>
</dbReference>
<feature type="region of interest" description="Disordered" evidence="1">
    <location>
        <begin position="299"/>
        <end position="345"/>
    </location>
</feature>
<dbReference type="Proteomes" id="UP000315983">
    <property type="component" value="Unassembled WGS sequence"/>
</dbReference>
<sequence length="345" mass="35193">MSIDVSELFRDFFSRVFSDREVAENFVADPEGVLAAEGITDADLSGVNVAQVAAVVAQESALPPETKDAVAQVASGGGGGGEQDSGDGGPAADGGQPPLEQIVQTVTELVTVVHQDIDQSTSFFDQSTTIDNSVDVDVDGANASVVTTGDGNVVNTGEGDVNAATGDGSQAIGGDNDGQANTGDGAVLAGDDVENVNTGENSGVVGDGDNTFGDGNVDFGEGNDLANLNFGSGVQDQSSNSIDNSINNSDLSQNSSIDNSNNEQSIENDITTDIDNSVNDSNNEDSFNSIEAEFNEDSNNSIDADLNNVANSFDTDLGPTPVPGLTPQDEFARNADNNADEPAAL</sequence>
<feature type="compositionally biased region" description="Low complexity" evidence="1">
    <location>
        <begin position="235"/>
        <end position="263"/>
    </location>
</feature>
<dbReference type="EMBL" id="VFOL01000001">
    <property type="protein sequence ID" value="TQL39472.1"/>
    <property type="molecule type" value="Genomic_DNA"/>
</dbReference>
<feature type="compositionally biased region" description="Gly residues" evidence="1">
    <location>
        <begin position="75"/>
        <end position="92"/>
    </location>
</feature>
<name>A0A542XUJ5_SALAC</name>
<feature type="region of interest" description="Disordered" evidence="1">
    <location>
        <begin position="163"/>
        <end position="263"/>
    </location>
</feature>
<evidence type="ECO:0000313" key="4">
    <source>
        <dbReference type="Proteomes" id="UP000315983"/>
    </source>
</evidence>
<reference evidence="3 4" key="1">
    <citation type="submission" date="2019-06" db="EMBL/GenBank/DDBJ databases">
        <title>Sequencing the genomes of 1000 actinobacteria strains.</title>
        <authorList>
            <person name="Klenk H.-P."/>
        </authorList>
    </citation>
    <scope>NUCLEOTIDE SEQUENCE [LARGE SCALE GENOMIC DNA]</scope>
    <source>
        <strain evidence="3 4">DSM 44819</strain>
    </source>
</reference>
<dbReference type="RefSeq" id="WP_016811739.1">
    <property type="nucleotide sequence ID" value="NZ_BOQM01000025.1"/>
</dbReference>
<evidence type="ECO:0000256" key="1">
    <source>
        <dbReference type="SAM" id="MobiDB-lite"/>
    </source>
</evidence>
<reference evidence="2 5" key="2">
    <citation type="submission" date="2021-03" db="EMBL/GenBank/DDBJ databases">
        <title>Whole genome shotgun sequence of Salinispora arenicola NBRC 105043.</title>
        <authorList>
            <person name="Komaki H."/>
            <person name="Tamura T."/>
        </authorList>
    </citation>
    <scope>NUCLEOTIDE SEQUENCE [LARGE SCALE GENOMIC DNA]</scope>
    <source>
        <strain evidence="2 5">NBRC 105043</strain>
    </source>
</reference>